<dbReference type="RefSeq" id="WP_065019489.1">
    <property type="nucleotide sequence ID" value="NZ_LZKG01000165.1"/>
</dbReference>
<gene>
    <name evidence="1" type="ORF">A5710_10445</name>
</gene>
<dbReference type="Proteomes" id="UP000093943">
    <property type="component" value="Unassembled WGS sequence"/>
</dbReference>
<dbReference type="Gene3D" id="3.40.50.300">
    <property type="entry name" value="P-loop containing nucleotide triphosphate hydrolases"/>
    <property type="match status" value="1"/>
</dbReference>
<dbReference type="Pfam" id="PF13481">
    <property type="entry name" value="AAA_25"/>
    <property type="match status" value="1"/>
</dbReference>
<dbReference type="SUPFAM" id="SSF52540">
    <property type="entry name" value="P-loop containing nucleoside triphosphate hydrolases"/>
    <property type="match status" value="1"/>
</dbReference>
<comment type="caution">
    <text evidence="1">The sequence shown here is derived from an EMBL/GenBank/DDBJ whole genome shotgun (WGS) entry which is preliminary data.</text>
</comment>
<protein>
    <submittedName>
        <fullName evidence="1">Uncharacterized protein</fullName>
    </submittedName>
</protein>
<dbReference type="AlphaFoldDB" id="A0A1A2XI41"/>
<evidence type="ECO:0000313" key="2">
    <source>
        <dbReference type="Proteomes" id="UP000093943"/>
    </source>
</evidence>
<accession>A0A1A2XI41</accession>
<dbReference type="EMBL" id="LZKG01000165">
    <property type="protein sequence ID" value="OBI24752.1"/>
    <property type="molecule type" value="Genomic_DNA"/>
</dbReference>
<proteinExistence type="predicted"/>
<sequence length="399" mass="45780">MITTVTYDEHVAQLQRLRDDPAIEDNETYFRQAAWYFEFDKFVHDDDIQRVWDRQPVEHTVDEEAEEAYELQAEFGFVRVDFDEDEDPQNQEWLVNKLIPAGGYYGNWSATEGLGKSGLAQDLSVQMVLGLIPFTLSGDDSVLLNPRVLCLDYENPRGTYERRARMMPYEGLRDVHKHLFYARVNTGDIRPLDTYEGGQDVLRRALRCEADLVIIDTKTSSVEGRNNQDSTEYDFYRSTVRPLTERGVTVLVIDHSNPSDLKRPGGSKAKTQKLDFLWTLERVKEHRNADGELDVTDLVLTLRKDRANRMPAKMYIRRTSNPYHHELSLKPFKPLTTTPVHTDGAGDRVTDLLKAKYPNGKVGINEGYAYLKDHGIRGDTSKLKTLVRTFNEAQSGLNE</sequence>
<organism evidence="1 2">
    <name type="scientific">Mycolicibacter sinensis (strain JDM601)</name>
    <name type="common">Mycobacterium sinense</name>
    <dbReference type="NCBI Taxonomy" id="875328"/>
    <lineage>
        <taxon>Bacteria</taxon>
        <taxon>Bacillati</taxon>
        <taxon>Actinomycetota</taxon>
        <taxon>Actinomycetes</taxon>
        <taxon>Mycobacteriales</taxon>
        <taxon>Mycobacteriaceae</taxon>
        <taxon>Mycolicibacter</taxon>
    </lineage>
</organism>
<evidence type="ECO:0000313" key="1">
    <source>
        <dbReference type="EMBL" id="OBI24752.1"/>
    </source>
</evidence>
<dbReference type="InterPro" id="IPR027417">
    <property type="entry name" value="P-loop_NTPase"/>
</dbReference>
<name>A0A1A2XI41_MYCSD</name>
<reference evidence="2" key="1">
    <citation type="submission" date="2016-06" db="EMBL/GenBank/DDBJ databases">
        <authorList>
            <person name="Sutton G."/>
            <person name="Brinkac L."/>
            <person name="Sanka R."/>
            <person name="Adams M."/>
            <person name="Lau E."/>
            <person name="Sam S."/>
            <person name="Sreng N."/>
            <person name="Him V."/>
            <person name="Kerleguer A."/>
            <person name="Cheng S."/>
        </authorList>
    </citation>
    <scope>NUCLEOTIDE SEQUENCE [LARGE SCALE GENOMIC DNA]</scope>
    <source>
        <strain evidence="2">E1876</strain>
    </source>
</reference>